<evidence type="ECO:0000256" key="2">
    <source>
        <dbReference type="ARBA" id="ARBA00022448"/>
    </source>
</evidence>
<feature type="domain" description="Electron transfer flavoprotein alpha/beta-subunit N-terminal" evidence="4">
    <location>
        <begin position="23"/>
        <end position="214"/>
    </location>
</feature>
<dbReference type="SUPFAM" id="SSF52402">
    <property type="entry name" value="Adenine nucleotide alpha hydrolases-like"/>
    <property type="match status" value="1"/>
</dbReference>
<keyword evidence="2" id="KW-0813">Transport</keyword>
<dbReference type="SMART" id="SM00893">
    <property type="entry name" value="ETF"/>
    <property type="match status" value="1"/>
</dbReference>
<keyword evidence="3" id="KW-0249">Electron transport</keyword>
<dbReference type="InterPro" id="IPR033948">
    <property type="entry name" value="ETF_beta_N"/>
</dbReference>
<evidence type="ECO:0000256" key="3">
    <source>
        <dbReference type="ARBA" id="ARBA00022982"/>
    </source>
</evidence>
<dbReference type="Gene3D" id="3.40.50.620">
    <property type="entry name" value="HUPs"/>
    <property type="match status" value="1"/>
</dbReference>
<dbReference type="CDD" id="cd01714">
    <property type="entry name" value="ETF_beta"/>
    <property type="match status" value="1"/>
</dbReference>
<dbReference type="InterPro" id="IPR014729">
    <property type="entry name" value="Rossmann-like_a/b/a_fold"/>
</dbReference>
<dbReference type="PIRSF" id="PIRSF000090">
    <property type="entry name" value="Beta-ETF"/>
    <property type="match status" value="1"/>
</dbReference>
<evidence type="ECO:0000259" key="4">
    <source>
        <dbReference type="SMART" id="SM00893"/>
    </source>
</evidence>
<dbReference type="Pfam" id="PF01012">
    <property type="entry name" value="ETF"/>
    <property type="match status" value="1"/>
</dbReference>
<dbReference type="InterPro" id="IPR012255">
    <property type="entry name" value="ETF_b"/>
</dbReference>
<dbReference type="PANTHER" id="PTHR21294">
    <property type="entry name" value="ELECTRON TRANSFER FLAVOPROTEIN BETA-SUBUNIT"/>
    <property type="match status" value="1"/>
</dbReference>
<dbReference type="InterPro" id="IPR014730">
    <property type="entry name" value="ETF_a/b_N"/>
</dbReference>
<sequence>MKIAVLVKQVPGPESPLPLVSSQDWLDESQVAYIMNESDNYGLEEALQIRENNNDGEVVVVSLGPDRTQKVIREALSKGADRAIHIQTNENYPTDPLAAASLFADALKGEGFDIIFSGLQSDDLGYGQTGVILGELLGMSTATLAMATEILDNKIKVKRELEAGYFQWVTMSLPASISVQSGCNTPRYPSLKGIMGAKKKEINVVIPSVGDQNQSIKKIYAPNTNKETVMIEGSVDQVVEKLVTVFRNEIKIA</sequence>
<dbReference type="EMBL" id="UINC01022007">
    <property type="protein sequence ID" value="SVA90756.1"/>
    <property type="molecule type" value="Genomic_DNA"/>
</dbReference>
<gene>
    <name evidence="5" type="ORF">METZ01_LOCUS143610</name>
</gene>
<name>A0A381ZNA0_9ZZZZ</name>
<dbReference type="AlphaFoldDB" id="A0A381ZNA0"/>
<dbReference type="PANTHER" id="PTHR21294:SF8">
    <property type="entry name" value="ELECTRON TRANSFER FLAVOPROTEIN SUBUNIT BETA"/>
    <property type="match status" value="1"/>
</dbReference>
<evidence type="ECO:0000256" key="1">
    <source>
        <dbReference type="ARBA" id="ARBA00007557"/>
    </source>
</evidence>
<organism evidence="5">
    <name type="scientific">marine metagenome</name>
    <dbReference type="NCBI Taxonomy" id="408172"/>
    <lineage>
        <taxon>unclassified sequences</taxon>
        <taxon>metagenomes</taxon>
        <taxon>ecological metagenomes</taxon>
    </lineage>
</organism>
<evidence type="ECO:0000313" key="5">
    <source>
        <dbReference type="EMBL" id="SVA90756.1"/>
    </source>
</evidence>
<proteinExistence type="inferred from homology"/>
<protein>
    <recommendedName>
        <fullName evidence="4">Electron transfer flavoprotein alpha/beta-subunit N-terminal domain-containing protein</fullName>
    </recommendedName>
</protein>
<dbReference type="GO" id="GO:0009055">
    <property type="term" value="F:electron transfer activity"/>
    <property type="evidence" value="ECO:0007669"/>
    <property type="project" value="InterPro"/>
</dbReference>
<reference evidence="5" key="1">
    <citation type="submission" date="2018-05" db="EMBL/GenBank/DDBJ databases">
        <authorList>
            <person name="Lanie J.A."/>
            <person name="Ng W.-L."/>
            <person name="Kazmierczak K.M."/>
            <person name="Andrzejewski T.M."/>
            <person name="Davidsen T.M."/>
            <person name="Wayne K.J."/>
            <person name="Tettelin H."/>
            <person name="Glass J.I."/>
            <person name="Rusch D."/>
            <person name="Podicherti R."/>
            <person name="Tsui H.-C.T."/>
            <person name="Winkler M.E."/>
        </authorList>
    </citation>
    <scope>NUCLEOTIDE SEQUENCE</scope>
</reference>
<comment type="similarity">
    <text evidence="1">Belongs to the ETF beta-subunit/FixA family.</text>
</comment>
<accession>A0A381ZNA0</accession>